<dbReference type="Gene3D" id="1.20.1540.10">
    <property type="entry name" value="Rhomboid-like"/>
    <property type="match status" value="1"/>
</dbReference>
<evidence type="ECO:0000256" key="2">
    <source>
        <dbReference type="ARBA" id="ARBA00022692"/>
    </source>
</evidence>
<feature type="transmembrane region" description="Helical" evidence="5">
    <location>
        <begin position="21"/>
        <end position="41"/>
    </location>
</feature>
<dbReference type="InterPro" id="IPR022764">
    <property type="entry name" value="Peptidase_S54_rhomboid_dom"/>
</dbReference>
<evidence type="ECO:0000256" key="4">
    <source>
        <dbReference type="ARBA" id="ARBA00023136"/>
    </source>
</evidence>
<protein>
    <submittedName>
        <fullName evidence="7">Rhomboid family protein</fullName>
    </submittedName>
</protein>
<evidence type="ECO:0000256" key="3">
    <source>
        <dbReference type="ARBA" id="ARBA00022989"/>
    </source>
</evidence>
<keyword evidence="8" id="KW-1185">Reference proteome</keyword>
<evidence type="ECO:0000313" key="7">
    <source>
        <dbReference type="EMBL" id="SED31548.1"/>
    </source>
</evidence>
<accession>A0A1H4ZPF5</accession>
<dbReference type="SUPFAM" id="SSF144091">
    <property type="entry name" value="Rhomboid-like"/>
    <property type="match status" value="1"/>
</dbReference>
<dbReference type="EMBL" id="FNTJ01000003">
    <property type="protein sequence ID" value="SED31548.1"/>
    <property type="molecule type" value="Genomic_DNA"/>
</dbReference>
<proteinExistence type="predicted"/>
<evidence type="ECO:0000256" key="1">
    <source>
        <dbReference type="ARBA" id="ARBA00004141"/>
    </source>
</evidence>
<dbReference type="InterPro" id="IPR035952">
    <property type="entry name" value="Rhomboid-like_sf"/>
</dbReference>
<keyword evidence="3 5" id="KW-1133">Transmembrane helix</keyword>
<reference evidence="8" key="1">
    <citation type="submission" date="2016-10" db="EMBL/GenBank/DDBJ databases">
        <authorList>
            <person name="Varghese N."/>
            <person name="Submissions S."/>
        </authorList>
    </citation>
    <scope>NUCLEOTIDE SEQUENCE [LARGE SCALE GENOMIC DNA]</scope>
    <source>
        <strain evidence="8">DSM 9751</strain>
    </source>
</reference>
<keyword evidence="2 5" id="KW-0812">Transmembrane</keyword>
<feature type="domain" description="Peptidase S54 rhomboid" evidence="6">
    <location>
        <begin position="59"/>
        <end position="190"/>
    </location>
</feature>
<gene>
    <name evidence="7" type="ORF">SAMN05216178_6749</name>
</gene>
<dbReference type="Pfam" id="PF01694">
    <property type="entry name" value="Rhomboid"/>
    <property type="match status" value="1"/>
</dbReference>
<dbReference type="GO" id="GO:0016020">
    <property type="term" value="C:membrane"/>
    <property type="evidence" value="ECO:0007669"/>
    <property type="project" value="UniProtKB-SubCell"/>
</dbReference>
<feature type="transmembrane region" description="Helical" evidence="5">
    <location>
        <begin position="148"/>
        <end position="167"/>
    </location>
</feature>
<dbReference type="PANTHER" id="PTHR43731:SF9">
    <property type="entry name" value="SLR1461 PROTEIN"/>
    <property type="match status" value="1"/>
</dbReference>
<sequence length="199" mass="20932">MESSGALPRSIGKGGNLVRNAIRLVIAIAAAMVFIHIVNAITGHQLSQFGLIPRSKDGLFGIVLSPFLHQSFGHLGSNIAAFAVLGALVAASSMSRFVNASLLIILLGGSLVWLFGSTGIHIGASGWVFGLWGYLLSRAYFERNWKSIGVAAVVFIIYGGMVFGLLPASRVSFESHIAGALAGILAAYLHAPRRNTQSA</sequence>
<dbReference type="Proteomes" id="UP000198982">
    <property type="component" value="Unassembled WGS sequence"/>
</dbReference>
<name>A0A1H4ZPF5_9PSED</name>
<feature type="transmembrane region" description="Helical" evidence="5">
    <location>
        <begin position="72"/>
        <end position="90"/>
    </location>
</feature>
<dbReference type="AlphaFoldDB" id="A0A1H4ZPF5"/>
<keyword evidence="4 5" id="KW-0472">Membrane</keyword>
<feature type="transmembrane region" description="Helical" evidence="5">
    <location>
        <begin position="122"/>
        <end position="141"/>
    </location>
</feature>
<dbReference type="InterPro" id="IPR050925">
    <property type="entry name" value="Rhomboid_protease_S54"/>
</dbReference>
<comment type="subcellular location">
    <subcellularLocation>
        <location evidence="1">Membrane</location>
        <topology evidence="1">Multi-pass membrane protein</topology>
    </subcellularLocation>
</comment>
<evidence type="ECO:0000256" key="5">
    <source>
        <dbReference type="SAM" id="Phobius"/>
    </source>
</evidence>
<dbReference type="GO" id="GO:0004252">
    <property type="term" value="F:serine-type endopeptidase activity"/>
    <property type="evidence" value="ECO:0007669"/>
    <property type="project" value="InterPro"/>
</dbReference>
<evidence type="ECO:0000259" key="6">
    <source>
        <dbReference type="Pfam" id="PF01694"/>
    </source>
</evidence>
<organism evidence="7 8">
    <name type="scientific">Pseudomonas saponiphila</name>
    <dbReference type="NCBI Taxonomy" id="556534"/>
    <lineage>
        <taxon>Bacteria</taxon>
        <taxon>Pseudomonadati</taxon>
        <taxon>Pseudomonadota</taxon>
        <taxon>Gammaproteobacteria</taxon>
        <taxon>Pseudomonadales</taxon>
        <taxon>Pseudomonadaceae</taxon>
        <taxon>Pseudomonas</taxon>
    </lineage>
</organism>
<evidence type="ECO:0000313" key="8">
    <source>
        <dbReference type="Proteomes" id="UP000198982"/>
    </source>
</evidence>
<feature type="transmembrane region" description="Helical" evidence="5">
    <location>
        <begin position="173"/>
        <end position="191"/>
    </location>
</feature>
<feature type="transmembrane region" description="Helical" evidence="5">
    <location>
        <begin position="97"/>
        <end position="116"/>
    </location>
</feature>
<dbReference type="PANTHER" id="PTHR43731">
    <property type="entry name" value="RHOMBOID PROTEASE"/>
    <property type="match status" value="1"/>
</dbReference>